<proteinExistence type="predicted"/>
<dbReference type="AlphaFoldDB" id="A0A085M7S5"/>
<evidence type="ECO:0000256" key="1">
    <source>
        <dbReference type="SAM" id="MobiDB-lite"/>
    </source>
</evidence>
<accession>A0A085M7S5</accession>
<reference evidence="3 6" key="1">
    <citation type="journal article" date="2014" name="Nat. Genet.">
        <title>Genome and transcriptome of the porcine whipworm Trichuris suis.</title>
        <authorList>
            <person name="Jex A.R."/>
            <person name="Nejsum P."/>
            <person name="Schwarz E.M."/>
            <person name="Hu L."/>
            <person name="Young N.D."/>
            <person name="Hall R.S."/>
            <person name="Korhonen P.K."/>
            <person name="Liao S."/>
            <person name="Thamsborg S."/>
            <person name="Xia J."/>
            <person name="Xu P."/>
            <person name="Wang S."/>
            <person name="Scheerlinck J.P."/>
            <person name="Hofmann A."/>
            <person name="Sternberg P.W."/>
            <person name="Wang J."/>
            <person name="Gasser R.B."/>
        </authorList>
    </citation>
    <scope>NUCLEOTIDE SEQUENCE [LARGE SCALE GENOMIC DNA]</scope>
    <source>
        <strain evidence="4">DCEP-RM93F</strain>
        <strain evidence="3">DCEP-RM93M</strain>
    </source>
</reference>
<dbReference type="EMBL" id="KL367525">
    <property type="protein sequence ID" value="KFD66351.1"/>
    <property type="molecule type" value="Genomic_DNA"/>
</dbReference>
<protein>
    <submittedName>
        <fullName evidence="3">Uncharacterized protein</fullName>
    </submittedName>
</protein>
<evidence type="ECO:0000313" key="3">
    <source>
        <dbReference type="EMBL" id="KFD53271.1"/>
    </source>
</evidence>
<dbReference type="EMBL" id="KL367525">
    <property type="protein sequence ID" value="KFD66350.1"/>
    <property type="molecule type" value="Genomic_DNA"/>
</dbReference>
<dbReference type="Proteomes" id="UP000030758">
    <property type="component" value="Unassembled WGS sequence"/>
</dbReference>
<feature type="region of interest" description="Disordered" evidence="1">
    <location>
        <begin position="1"/>
        <end position="50"/>
    </location>
</feature>
<dbReference type="EMBL" id="KL363218">
    <property type="protein sequence ID" value="KFD53270.1"/>
    <property type="molecule type" value="Genomic_DNA"/>
</dbReference>
<evidence type="ECO:0000313" key="2">
    <source>
        <dbReference type="EMBL" id="KFD53270.1"/>
    </source>
</evidence>
<evidence type="ECO:0000313" key="4">
    <source>
        <dbReference type="EMBL" id="KFD66350.1"/>
    </source>
</evidence>
<dbReference type="EMBL" id="KL363218">
    <property type="protein sequence ID" value="KFD53271.1"/>
    <property type="molecule type" value="Genomic_DNA"/>
</dbReference>
<sequence length="109" mass="13052">MKLDKRNRTWANRRQTMDQRQLTCPNAEVQTTKKETQKDHEKEKNFEEDHGEHYQWFSGRRTFLSTFTQPLINDCLESPLSLRKVNEELYVHASITRDEGVEVNEAWLL</sequence>
<evidence type="ECO:0000313" key="5">
    <source>
        <dbReference type="EMBL" id="KFD66351.1"/>
    </source>
</evidence>
<name>A0A085M7S5_9BILA</name>
<feature type="compositionally biased region" description="Basic and acidic residues" evidence="1">
    <location>
        <begin position="31"/>
        <end position="50"/>
    </location>
</feature>
<gene>
    <name evidence="2" type="ORF">M513_05751</name>
    <name evidence="3" type="ORF">M513_05752</name>
    <name evidence="4" type="ORF">M514_21380</name>
    <name evidence="5" type="ORF">M514_21381</name>
</gene>
<keyword evidence="6" id="KW-1185">Reference proteome</keyword>
<feature type="compositionally biased region" description="Polar residues" evidence="1">
    <location>
        <begin position="9"/>
        <end position="30"/>
    </location>
</feature>
<organism evidence="3 6">
    <name type="scientific">Trichuris suis</name>
    <name type="common">pig whipworm</name>
    <dbReference type="NCBI Taxonomy" id="68888"/>
    <lineage>
        <taxon>Eukaryota</taxon>
        <taxon>Metazoa</taxon>
        <taxon>Ecdysozoa</taxon>
        <taxon>Nematoda</taxon>
        <taxon>Enoplea</taxon>
        <taxon>Dorylaimia</taxon>
        <taxon>Trichinellida</taxon>
        <taxon>Trichuridae</taxon>
        <taxon>Trichuris</taxon>
    </lineage>
</organism>
<evidence type="ECO:0000313" key="6">
    <source>
        <dbReference type="Proteomes" id="UP000030764"/>
    </source>
</evidence>
<dbReference type="Proteomes" id="UP000030764">
    <property type="component" value="Unassembled WGS sequence"/>
</dbReference>